<gene>
    <name evidence="2" type="ORF">CEXT_458851</name>
</gene>
<feature type="compositionally biased region" description="Basic and acidic residues" evidence="1">
    <location>
        <begin position="88"/>
        <end position="108"/>
    </location>
</feature>
<sequence>MRLSPSGAVLTIAELRKEQEGVLACSVFTNMNVFSTKRRFYIKELNETNNQLLLFPQRPSLRKVNKLPTSAPVTSTTYQTTGDEWEESEIKKREPKALKQPYDTHDLMGTREPLESYESLHSLPHDPYAGGTRHGRSIDSHFKKRTGEQTFKKHISY</sequence>
<evidence type="ECO:0000313" key="2">
    <source>
        <dbReference type="EMBL" id="GIY99228.1"/>
    </source>
</evidence>
<protein>
    <submittedName>
        <fullName evidence="2">Uncharacterized protein</fullName>
    </submittedName>
</protein>
<dbReference type="EMBL" id="BPLR01001023">
    <property type="protein sequence ID" value="GIY99228.1"/>
    <property type="molecule type" value="Genomic_DNA"/>
</dbReference>
<evidence type="ECO:0000256" key="1">
    <source>
        <dbReference type="SAM" id="MobiDB-lite"/>
    </source>
</evidence>
<dbReference type="AlphaFoldDB" id="A0AAV4XZE8"/>
<organism evidence="2 3">
    <name type="scientific">Caerostris extrusa</name>
    <name type="common">Bark spider</name>
    <name type="synonym">Caerostris bankana</name>
    <dbReference type="NCBI Taxonomy" id="172846"/>
    <lineage>
        <taxon>Eukaryota</taxon>
        <taxon>Metazoa</taxon>
        <taxon>Ecdysozoa</taxon>
        <taxon>Arthropoda</taxon>
        <taxon>Chelicerata</taxon>
        <taxon>Arachnida</taxon>
        <taxon>Araneae</taxon>
        <taxon>Araneomorphae</taxon>
        <taxon>Entelegynae</taxon>
        <taxon>Araneoidea</taxon>
        <taxon>Araneidae</taxon>
        <taxon>Caerostris</taxon>
    </lineage>
</organism>
<dbReference type="Proteomes" id="UP001054945">
    <property type="component" value="Unassembled WGS sequence"/>
</dbReference>
<proteinExistence type="predicted"/>
<feature type="compositionally biased region" description="Basic and acidic residues" evidence="1">
    <location>
        <begin position="136"/>
        <end position="151"/>
    </location>
</feature>
<feature type="compositionally biased region" description="Polar residues" evidence="1">
    <location>
        <begin position="67"/>
        <end position="82"/>
    </location>
</feature>
<feature type="region of interest" description="Disordered" evidence="1">
    <location>
        <begin position="65"/>
        <end position="108"/>
    </location>
</feature>
<feature type="region of interest" description="Disordered" evidence="1">
    <location>
        <begin position="120"/>
        <end position="157"/>
    </location>
</feature>
<accession>A0AAV4XZE8</accession>
<comment type="caution">
    <text evidence="2">The sequence shown here is derived from an EMBL/GenBank/DDBJ whole genome shotgun (WGS) entry which is preliminary data.</text>
</comment>
<reference evidence="2 3" key="1">
    <citation type="submission" date="2021-06" db="EMBL/GenBank/DDBJ databases">
        <title>Caerostris extrusa draft genome.</title>
        <authorList>
            <person name="Kono N."/>
            <person name="Arakawa K."/>
        </authorList>
    </citation>
    <scope>NUCLEOTIDE SEQUENCE [LARGE SCALE GENOMIC DNA]</scope>
</reference>
<evidence type="ECO:0000313" key="3">
    <source>
        <dbReference type="Proteomes" id="UP001054945"/>
    </source>
</evidence>
<keyword evidence="3" id="KW-1185">Reference proteome</keyword>
<name>A0AAV4XZE8_CAEEX</name>